<comment type="catalytic activity">
    <reaction evidence="8 9">
        <text>sucrose 6(F)-phosphate + H2O = sucrose + phosphate</text>
        <dbReference type="Rhea" id="RHEA:19289"/>
        <dbReference type="ChEBI" id="CHEBI:15377"/>
        <dbReference type="ChEBI" id="CHEBI:17992"/>
        <dbReference type="ChEBI" id="CHEBI:43474"/>
        <dbReference type="ChEBI" id="CHEBI:57723"/>
        <dbReference type="EC" id="3.1.3.24"/>
    </reaction>
</comment>
<evidence type="ECO:0000313" key="15">
    <source>
        <dbReference type="Proteomes" id="UP000796880"/>
    </source>
</evidence>
<dbReference type="Gene3D" id="3.90.1070.10">
    <property type="match status" value="1"/>
</dbReference>
<feature type="region of interest" description="Disordered" evidence="10">
    <location>
        <begin position="426"/>
        <end position="445"/>
    </location>
</feature>
<reference evidence="14" key="1">
    <citation type="submission" date="2020-03" db="EMBL/GenBank/DDBJ databases">
        <title>A high-quality chromosome-level genome assembly of a woody plant with both climbing and erect habits, Rhamnella rubrinervis.</title>
        <authorList>
            <person name="Lu Z."/>
            <person name="Yang Y."/>
            <person name="Zhu X."/>
            <person name="Sun Y."/>
        </authorList>
    </citation>
    <scope>NUCLEOTIDE SEQUENCE</scope>
    <source>
        <strain evidence="14">BYM</strain>
        <tissue evidence="14">Leaf</tissue>
    </source>
</reference>
<feature type="compositionally biased region" description="Basic and acidic residues" evidence="10">
    <location>
        <begin position="393"/>
        <end position="419"/>
    </location>
</feature>
<evidence type="ECO:0000256" key="11">
    <source>
        <dbReference type="SAM" id="Phobius"/>
    </source>
</evidence>
<comment type="similarity">
    <text evidence="4 9">Belongs to the sucrose phosphatase family.</text>
</comment>
<dbReference type="EC" id="3.1.3.24" evidence="9"/>
<gene>
    <name evidence="14" type="ORF">FNV43_RR09698</name>
</gene>
<evidence type="ECO:0000313" key="14">
    <source>
        <dbReference type="EMBL" id="KAF3448974.1"/>
    </source>
</evidence>
<evidence type="ECO:0000256" key="5">
    <source>
        <dbReference type="ARBA" id="ARBA00011738"/>
    </source>
</evidence>
<evidence type="ECO:0000256" key="3">
    <source>
        <dbReference type="ARBA" id="ARBA00005070"/>
    </source>
</evidence>
<evidence type="ECO:0000256" key="8">
    <source>
        <dbReference type="ARBA" id="ARBA00048036"/>
    </source>
</evidence>
<dbReference type="EMBL" id="VOIH02000004">
    <property type="protein sequence ID" value="KAF3448974.1"/>
    <property type="molecule type" value="Genomic_DNA"/>
</dbReference>
<name>A0A8K0HB68_9ROSA</name>
<dbReference type="Proteomes" id="UP000796880">
    <property type="component" value="Unassembled WGS sequence"/>
</dbReference>
<dbReference type="AlphaFoldDB" id="A0A8K0HB68"/>
<feature type="domain" description="Sucrose phosphatase-like" evidence="12">
    <location>
        <begin position="10"/>
        <end position="254"/>
    </location>
</feature>
<keyword evidence="7 9" id="KW-0460">Magnesium</keyword>
<keyword evidence="11" id="KW-0472">Membrane</keyword>
<comment type="function">
    <text evidence="2 9">Catalyzes the final step of sucrose synthesis.</text>
</comment>
<evidence type="ECO:0000256" key="10">
    <source>
        <dbReference type="SAM" id="MobiDB-lite"/>
    </source>
</evidence>
<comment type="cofactor">
    <cofactor evidence="1 9">
        <name>Mg(2+)</name>
        <dbReference type="ChEBI" id="CHEBI:18420"/>
    </cofactor>
</comment>
<dbReference type="PANTHER" id="PTHR46521">
    <property type="entry name" value="SUCROSE-PHOSPHATASE 2-RELATED"/>
    <property type="match status" value="1"/>
</dbReference>
<feature type="compositionally biased region" description="Polar residues" evidence="10">
    <location>
        <begin position="432"/>
        <end position="442"/>
    </location>
</feature>
<accession>A0A8K0HB68</accession>
<evidence type="ECO:0000256" key="6">
    <source>
        <dbReference type="ARBA" id="ARBA00022801"/>
    </source>
</evidence>
<organism evidence="14 15">
    <name type="scientific">Rhamnella rubrinervis</name>
    <dbReference type="NCBI Taxonomy" id="2594499"/>
    <lineage>
        <taxon>Eukaryota</taxon>
        <taxon>Viridiplantae</taxon>
        <taxon>Streptophyta</taxon>
        <taxon>Embryophyta</taxon>
        <taxon>Tracheophyta</taxon>
        <taxon>Spermatophyta</taxon>
        <taxon>Magnoliopsida</taxon>
        <taxon>eudicotyledons</taxon>
        <taxon>Gunneridae</taxon>
        <taxon>Pentapetalae</taxon>
        <taxon>rosids</taxon>
        <taxon>fabids</taxon>
        <taxon>Rosales</taxon>
        <taxon>Rhamnaceae</taxon>
        <taxon>rhamnoid group</taxon>
        <taxon>Rhamneae</taxon>
        <taxon>Rhamnella</taxon>
    </lineage>
</organism>
<dbReference type="InterPro" id="IPR006380">
    <property type="entry name" value="SPP-like_dom"/>
</dbReference>
<keyword evidence="6 9" id="KW-0378">Hydrolase</keyword>
<evidence type="ECO:0000259" key="13">
    <source>
        <dbReference type="Pfam" id="PF08472"/>
    </source>
</evidence>
<dbReference type="GO" id="GO:0005986">
    <property type="term" value="P:sucrose biosynthetic process"/>
    <property type="evidence" value="ECO:0007669"/>
    <property type="project" value="UniProtKB-UniRule"/>
</dbReference>
<dbReference type="Pfam" id="PF05116">
    <property type="entry name" value="S6PP"/>
    <property type="match status" value="1"/>
</dbReference>
<comment type="pathway">
    <text evidence="3 9">Glycan biosynthesis; sucrose biosynthesis; sucrose from D-fructose 6-phosphate and UDP-alpha-D-glucose: step 2/2.</text>
</comment>
<feature type="domain" description="Sucrose-phosphatase C-terminal" evidence="13">
    <location>
        <begin position="281"/>
        <end position="331"/>
    </location>
</feature>
<comment type="subunit">
    <text evidence="5 9">Homodimer.</text>
</comment>
<sequence>MGRLHGSASLMVVSDLDYTMVDHDDPGDLSFLSFNALWDSYYRHDSLLVFSTRRSPTSYKLLRNEKHLLTPDVDLMSVETEFAYGELMVPDLLNNKWDRRIIIEETSKYLERVPQSDIDQRPHKVSFYVEKVKALEIIDILSKRLEKRGLDVKIIYSSRAALDVFPGGTDKGQTLAYLSKFAFDGKLLVDTRVYGDSGNDAKLFTVPEAYGVMVSYVKKELLQWYEENTKNNPNILQANERCAVGIIQAIGNFGLGPKVSPRDIKDFQKCKVEITKPVKGHIFVHPSGFEQPIHQCIDAMKRLHRDRQVEHFWVWVDQVSSAQISSGAWLVYLTICVVLCLMPFHYTCRVYWENKGRRKIGRLSSTLDKALNALTYHRSATFNVQQLWFVKPEESSPNGKDKLAAEKPPHTKGTQERKVSIKLAESSDVHPTWSTRPTSTPEEASGMLTWHPFIGQQPAMSAKQPVVACQVDNDVKVG</sequence>
<dbReference type="UniPathway" id="UPA00371">
    <property type="reaction ID" value="UER00546"/>
</dbReference>
<dbReference type="NCBIfam" id="TIGR01484">
    <property type="entry name" value="HAD-SF-IIB"/>
    <property type="match status" value="1"/>
</dbReference>
<keyword evidence="15" id="KW-1185">Reference proteome</keyword>
<proteinExistence type="inferred from homology"/>
<dbReference type="Pfam" id="PF08472">
    <property type="entry name" value="S6PP_C"/>
    <property type="match status" value="1"/>
</dbReference>
<evidence type="ECO:0000259" key="12">
    <source>
        <dbReference type="Pfam" id="PF05116"/>
    </source>
</evidence>
<keyword evidence="11" id="KW-1133">Transmembrane helix</keyword>
<dbReference type="SFLD" id="SFLDG01140">
    <property type="entry name" value="C2.B:_Phosphomannomutase_and_P"/>
    <property type="match status" value="1"/>
</dbReference>
<evidence type="ECO:0000256" key="7">
    <source>
        <dbReference type="ARBA" id="ARBA00022842"/>
    </source>
</evidence>
<dbReference type="InterPro" id="IPR006379">
    <property type="entry name" value="HAD-SF_hydro_IIB"/>
</dbReference>
<evidence type="ECO:0000256" key="2">
    <source>
        <dbReference type="ARBA" id="ARBA00003645"/>
    </source>
</evidence>
<feature type="transmembrane region" description="Helical" evidence="11">
    <location>
        <begin position="329"/>
        <end position="352"/>
    </location>
</feature>
<dbReference type="NCBIfam" id="TIGR01485">
    <property type="entry name" value="SPP_plant-cyano"/>
    <property type="match status" value="1"/>
</dbReference>
<protein>
    <recommendedName>
        <fullName evidence="9">Sucrose-phosphatase</fullName>
        <ecNumber evidence="9">3.1.3.24</ecNumber>
    </recommendedName>
</protein>
<dbReference type="PANTHER" id="PTHR46521:SF8">
    <property type="entry name" value="SUCROSE-PHOSPHATASE 3A-RELATED"/>
    <property type="match status" value="1"/>
</dbReference>
<dbReference type="OrthoDB" id="531008at2759"/>
<dbReference type="GO" id="GO:0000287">
    <property type="term" value="F:magnesium ion binding"/>
    <property type="evidence" value="ECO:0007669"/>
    <property type="project" value="UniProtKB-UniRule"/>
</dbReference>
<dbReference type="GO" id="GO:0050307">
    <property type="term" value="F:sucrose-phosphate phosphatase activity"/>
    <property type="evidence" value="ECO:0007669"/>
    <property type="project" value="UniProtKB-UniRule"/>
</dbReference>
<evidence type="ECO:0000256" key="9">
    <source>
        <dbReference type="RuleBase" id="RU368007"/>
    </source>
</evidence>
<dbReference type="SUPFAM" id="SSF56784">
    <property type="entry name" value="HAD-like"/>
    <property type="match status" value="1"/>
</dbReference>
<dbReference type="InterPro" id="IPR023214">
    <property type="entry name" value="HAD_sf"/>
</dbReference>
<keyword evidence="11" id="KW-0812">Transmembrane</keyword>
<comment type="caution">
    <text evidence="14">The sequence shown here is derived from an EMBL/GenBank/DDBJ whole genome shotgun (WGS) entry which is preliminary data.</text>
</comment>
<dbReference type="InterPro" id="IPR036412">
    <property type="entry name" value="HAD-like_sf"/>
</dbReference>
<evidence type="ECO:0000256" key="1">
    <source>
        <dbReference type="ARBA" id="ARBA00001946"/>
    </source>
</evidence>
<evidence type="ECO:0000256" key="4">
    <source>
        <dbReference type="ARBA" id="ARBA00007211"/>
    </source>
</evidence>
<dbReference type="InterPro" id="IPR012847">
    <property type="entry name" value="Sucrose_phosphatase_pln/cyn"/>
</dbReference>
<dbReference type="InterPro" id="IPR051518">
    <property type="entry name" value="Sucrose_Phosphatase"/>
</dbReference>
<feature type="region of interest" description="Disordered" evidence="10">
    <location>
        <begin position="393"/>
        <end position="421"/>
    </location>
</feature>
<dbReference type="Gene3D" id="3.40.50.1000">
    <property type="entry name" value="HAD superfamily/HAD-like"/>
    <property type="match status" value="1"/>
</dbReference>
<dbReference type="SFLD" id="SFLDG01141">
    <property type="entry name" value="C2.B.1:_Sucrose_Phosphatase_Li"/>
    <property type="match status" value="1"/>
</dbReference>
<dbReference type="NCBIfam" id="TIGR01482">
    <property type="entry name" value="SPP-subfamily"/>
    <property type="match status" value="1"/>
</dbReference>
<dbReference type="InterPro" id="IPR013679">
    <property type="entry name" value="SPP_C"/>
</dbReference>
<dbReference type="SFLD" id="SFLDS00003">
    <property type="entry name" value="Haloacid_Dehalogenase"/>
    <property type="match status" value="1"/>
</dbReference>